<feature type="transmembrane region" description="Helical" evidence="7">
    <location>
        <begin position="343"/>
        <end position="364"/>
    </location>
</feature>
<dbReference type="Pfam" id="PF00361">
    <property type="entry name" value="Proton_antipo_M"/>
    <property type="match status" value="1"/>
</dbReference>
<dbReference type="eggNOG" id="COG1009">
    <property type="taxonomic scope" value="Bacteria"/>
</dbReference>
<evidence type="ECO:0000256" key="2">
    <source>
        <dbReference type="ARBA" id="ARBA00008483"/>
    </source>
</evidence>
<feature type="transmembrane region" description="Helical" evidence="7">
    <location>
        <begin position="464"/>
        <end position="488"/>
    </location>
</feature>
<feature type="transmembrane region" description="Helical" evidence="7">
    <location>
        <begin position="6"/>
        <end position="27"/>
    </location>
</feature>
<dbReference type="HOGENOM" id="CLU_007100_6_0_9"/>
<dbReference type="NCBIfam" id="TIGR01974">
    <property type="entry name" value="NDH_I_L"/>
    <property type="match status" value="1"/>
</dbReference>
<feature type="transmembrane region" description="Helical" evidence="7">
    <location>
        <begin position="315"/>
        <end position="337"/>
    </location>
</feature>
<feature type="domain" description="NADH:quinone oxidoreductase/Mrp antiporter transmembrane" evidence="8">
    <location>
        <begin position="139"/>
        <end position="417"/>
    </location>
</feature>
<evidence type="ECO:0000313" key="10">
    <source>
        <dbReference type="EMBL" id="ABO50555.1"/>
    </source>
</evidence>
<dbReference type="InterPro" id="IPR018393">
    <property type="entry name" value="NADHpl_OxRdtase_5_subgr"/>
</dbReference>
<keyword evidence="11" id="KW-1185">Reference proteome</keyword>
<keyword evidence="5 7" id="KW-0472">Membrane</keyword>
<dbReference type="PANTHER" id="PTHR42829">
    <property type="entry name" value="NADH-UBIQUINONE OXIDOREDUCTASE CHAIN 5"/>
    <property type="match status" value="1"/>
</dbReference>
<name>A4J652_DESRM</name>
<evidence type="ECO:0000256" key="6">
    <source>
        <dbReference type="RuleBase" id="RU000320"/>
    </source>
</evidence>
<feature type="transmembrane region" description="Helical" evidence="7">
    <location>
        <begin position="287"/>
        <end position="308"/>
    </location>
</feature>
<dbReference type="EC" id="1.6.5.3" evidence="10"/>
<organism evidence="10 11">
    <name type="scientific">Desulforamulus reducens (strain ATCC BAA-1160 / DSM 100696 / MI-1)</name>
    <name type="common">Desulfotomaculum reducens</name>
    <dbReference type="NCBI Taxonomy" id="349161"/>
    <lineage>
        <taxon>Bacteria</taxon>
        <taxon>Bacillati</taxon>
        <taxon>Bacillota</taxon>
        <taxon>Clostridia</taxon>
        <taxon>Eubacteriales</taxon>
        <taxon>Peptococcaceae</taxon>
        <taxon>Desulforamulus</taxon>
    </lineage>
</organism>
<dbReference type="GO" id="GO:0015990">
    <property type="term" value="P:electron transport coupled proton transport"/>
    <property type="evidence" value="ECO:0007669"/>
    <property type="project" value="TreeGrafter"/>
</dbReference>
<feature type="transmembrane region" description="Helical" evidence="7">
    <location>
        <begin position="121"/>
        <end position="140"/>
    </location>
</feature>
<dbReference type="NCBIfam" id="NF005141">
    <property type="entry name" value="PRK06590.1"/>
    <property type="match status" value="1"/>
</dbReference>
<feature type="transmembrane region" description="Helical" evidence="7">
    <location>
        <begin position="91"/>
        <end position="109"/>
    </location>
</feature>
<feature type="transmembrane region" description="Helical" evidence="7">
    <location>
        <begin position="385"/>
        <end position="404"/>
    </location>
</feature>
<dbReference type="RefSeq" id="WP_011878361.1">
    <property type="nucleotide sequence ID" value="NC_009253.1"/>
</dbReference>
<dbReference type="OrthoDB" id="9807568at2"/>
<dbReference type="InterPro" id="IPR001750">
    <property type="entry name" value="ND/Mrp_TM"/>
</dbReference>
<feature type="domain" description="NADH-Ubiquinone oxidoreductase (complex I) chain 5 N-terminal" evidence="9">
    <location>
        <begin position="73"/>
        <end position="123"/>
    </location>
</feature>
<feature type="transmembrane region" description="Helical" evidence="7">
    <location>
        <begin position="508"/>
        <end position="529"/>
    </location>
</feature>
<dbReference type="STRING" id="349161.Dred_2038"/>
<evidence type="ECO:0000259" key="9">
    <source>
        <dbReference type="Pfam" id="PF00662"/>
    </source>
</evidence>
<dbReference type="EMBL" id="CP000612">
    <property type="protein sequence ID" value="ABO50555.1"/>
    <property type="molecule type" value="Genomic_DNA"/>
</dbReference>
<evidence type="ECO:0000259" key="8">
    <source>
        <dbReference type="Pfam" id="PF00361"/>
    </source>
</evidence>
<dbReference type="InterPro" id="IPR001516">
    <property type="entry name" value="Proton_antipo_N"/>
</dbReference>
<dbReference type="AlphaFoldDB" id="A4J652"/>
<protein>
    <submittedName>
        <fullName evidence="10">NADH dehydrogenase subunit L</fullName>
        <ecNumber evidence="10">1.6.5.3</ecNumber>
    </submittedName>
</protein>
<dbReference type="GO" id="GO:0042773">
    <property type="term" value="P:ATP synthesis coupled electron transport"/>
    <property type="evidence" value="ECO:0007669"/>
    <property type="project" value="InterPro"/>
</dbReference>
<dbReference type="Pfam" id="PF00662">
    <property type="entry name" value="Proton_antipo_N"/>
    <property type="match status" value="1"/>
</dbReference>
<dbReference type="GO" id="GO:0016020">
    <property type="term" value="C:membrane"/>
    <property type="evidence" value="ECO:0007669"/>
    <property type="project" value="UniProtKB-SubCell"/>
</dbReference>
<dbReference type="GO" id="GO:0003954">
    <property type="term" value="F:NADH dehydrogenase activity"/>
    <property type="evidence" value="ECO:0007669"/>
    <property type="project" value="TreeGrafter"/>
</dbReference>
<accession>A4J652</accession>
<evidence type="ECO:0000256" key="5">
    <source>
        <dbReference type="ARBA" id="ARBA00023136"/>
    </source>
</evidence>
<dbReference type="GO" id="GO:0012505">
    <property type="term" value="C:endomembrane system"/>
    <property type="evidence" value="ECO:0007669"/>
    <property type="project" value="UniProtKB-SubCell"/>
</dbReference>
<feature type="transmembrane region" description="Helical" evidence="7">
    <location>
        <begin position="424"/>
        <end position="443"/>
    </location>
</feature>
<gene>
    <name evidence="10" type="ordered locus">Dred_2038</name>
</gene>
<dbReference type="PANTHER" id="PTHR42829:SF2">
    <property type="entry name" value="NADH-UBIQUINONE OXIDOREDUCTASE CHAIN 5"/>
    <property type="match status" value="1"/>
</dbReference>
<reference evidence="10 11" key="1">
    <citation type="submission" date="2007-03" db="EMBL/GenBank/DDBJ databases">
        <title>Complete sequence of Desulfotomaculum reducens MI-1.</title>
        <authorList>
            <consortium name="US DOE Joint Genome Institute"/>
            <person name="Copeland A."/>
            <person name="Lucas S."/>
            <person name="Lapidus A."/>
            <person name="Barry K."/>
            <person name="Detter J.C."/>
            <person name="Glavina del Rio T."/>
            <person name="Hammon N."/>
            <person name="Israni S."/>
            <person name="Dalin E."/>
            <person name="Tice H."/>
            <person name="Pitluck S."/>
            <person name="Sims D."/>
            <person name="Brettin T."/>
            <person name="Bruce D."/>
            <person name="Han C."/>
            <person name="Tapia R."/>
            <person name="Schmutz J."/>
            <person name="Larimer F."/>
            <person name="Land M."/>
            <person name="Hauser L."/>
            <person name="Kyrpides N."/>
            <person name="Kim E."/>
            <person name="Tebo B.M."/>
            <person name="Richardson P."/>
        </authorList>
    </citation>
    <scope>NUCLEOTIDE SEQUENCE [LARGE SCALE GENOMIC DNA]</scope>
    <source>
        <strain evidence="10 11">MI-1</strain>
    </source>
</reference>
<feature type="transmembrane region" description="Helical" evidence="7">
    <location>
        <begin position="39"/>
        <end position="57"/>
    </location>
</feature>
<dbReference type="KEGG" id="drm:Dred_2038"/>
<feature type="transmembrane region" description="Helical" evidence="7">
    <location>
        <begin position="216"/>
        <end position="236"/>
    </location>
</feature>
<dbReference type="Gene3D" id="1.20.5.2700">
    <property type="match status" value="1"/>
</dbReference>
<evidence type="ECO:0000256" key="4">
    <source>
        <dbReference type="ARBA" id="ARBA00022989"/>
    </source>
</evidence>
<proteinExistence type="inferred from homology"/>
<comment type="subcellular location">
    <subcellularLocation>
        <location evidence="1">Endomembrane system</location>
        <topology evidence="1">Multi-pass membrane protein</topology>
    </subcellularLocation>
    <subcellularLocation>
        <location evidence="6">Membrane</location>
        <topology evidence="6">Multi-pass membrane protein</topology>
    </subcellularLocation>
</comment>
<keyword evidence="3 6" id="KW-0812">Transmembrane</keyword>
<dbReference type="PRINTS" id="PR01435">
    <property type="entry name" value="NPOXDRDTASE5"/>
</dbReference>
<evidence type="ECO:0000256" key="1">
    <source>
        <dbReference type="ARBA" id="ARBA00004127"/>
    </source>
</evidence>
<comment type="similarity">
    <text evidence="2">Belongs to the CPA3 antiporters (TC 2.A.63) subunit A family.</text>
</comment>
<sequence length="645" mass="71203">MVEFALGHAWLVPLLPAMAFAIIVFLTRPLPKLSSSISVLAMASSFVLAAAIAYGVFTNPHFIEEPLVYSLRWFGMEEFTVKVGVMLDPTSAMMLFMVSLVATLIQIYSTGYMEGDPQYSVFFSYMSLFAASMLGLVISSNLLQMFVMWELVGLCSYLLIGFYTFKISAREAAKKAFMTTRIGDFGMLLGLLFLQILFGTLDLTELAQRVPNYEQLGISIGLLTLIAILVFIGPIGKSGQFPLHVWLPDAMEGPTPVSALIHAATMVVAGVYLVGRTLFLFAEVPGAMEVVAFTGAFTALFAATIAITQREIKRILAYSTVSQLGYMMLALGVGSLSASMFHLWTHAFFKALMFLAAGSVLHALHDKADVWKMGGLIKKMPITGWTFVIGGLAIAGIPPFAGFWSKDEILAVTLQYANHGHGFGYVLFFMAAFTAFLTAFYMWRMIFLAFFGQEKPENHPHESPLNMTFPLMVLAGFATVGGLVGTPWANLWGEWIHFGQPHHGEPAYGLMLLSVVIAVAGIGLAYMLYLKDEEKQRAKQLAEKYQAIYNLSYNKYYIDELYQWFTRKVVDAGAKVLYWFDIYFVDGVVNGLAKFTRVSGQGFRYFQTGKMQTYALFFFLGLLVITVVLAFGDSTSAGIMGGVKS</sequence>
<feature type="transmembrane region" description="Helical" evidence="7">
    <location>
        <begin position="614"/>
        <end position="632"/>
    </location>
</feature>
<feature type="transmembrane region" description="Helical" evidence="7">
    <location>
        <begin position="146"/>
        <end position="165"/>
    </location>
</feature>
<dbReference type="PRINTS" id="PR01434">
    <property type="entry name" value="NADHDHGNASE5"/>
</dbReference>
<evidence type="ECO:0000256" key="7">
    <source>
        <dbReference type="SAM" id="Phobius"/>
    </source>
</evidence>
<evidence type="ECO:0000313" key="11">
    <source>
        <dbReference type="Proteomes" id="UP000001556"/>
    </source>
</evidence>
<feature type="transmembrane region" description="Helical" evidence="7">
    <location>
        <begin position="185"/>
        <end position="204"/>
    </location>
</feature>
<keyword evidence="4 7" id="KW-1133">Transmembrane helix</keyword>
<evidence type="ECO:0000256" key="3">
    <source>
        <dbReference type="ARBA" id="ARBA00022692"/>
    </source>
</evidence>
<keyword evidence="10" id="KW-0560">Oxidoreductase</keyword>
<dbReference type="Proteomes" id="UP000001556">
    <property type="component" value="Chromosome"/>
</dbReference>
<dbReference type="InterPro" id="IPR003945">
    <property type="entry name" value="NU5C-like"/>
</dbReference>
<dbReference type="GO" id="GO:0008137">
    <property type="term" value="F:NADH dehydrogenase (ubiquinone) activity"/>
    <property type="evidence" value="ECO:0007669"/>
    <property type="project" value="InterPro"/>
</dbReference>
<feature type="transmembrane region" description="Helical" evidence="7">
    <location>
        <begin position="257"/>
        <end position="275"/>
    </location>
</feature>